<dbReference type="InterPro" id="IPR019734">
    <property type="entry name" value="TPR_rpt"/>
</dbReference>
<dbReference type="SMART" id="SM00028">
    <property type="entry name" value="TPR"/>
    <property type="match status" value="1"/>
</dbReference>
<dbReference type="EMBL" id="JACRIW010000058">
    <property type="protein sequence ID" value="MBI5169589.1"/>
    <property type="molecule type" value="Genomic_DNA"/>
</dbReference>
<evidence type="ECO:0000256" key="2">
    <source>
        <dbReference type="SAM" id="SignalP"/>
    </source>
</evidence>
<evidence type="ECO:0000256" key="1">
    <source>
        <dbReference type="PROSITE-ProRule" id="PRU00339"/>
    </source>
</evidence>
<name>A0A933WAS9_UNCEI</name>
<dbReference type="SUPFAM" id="SSF48452">
    <property type="entry name" value="TPR-like"/>
    <property type="match status" value="1"/>
</dbReference>
<dbReference type="PROSITE" id="PS50005">
    <property type="entry name" value="TPR"/>
    <property type="match status" value="1"/>
</dbReference>
<accession>A0A933WAS9</accession>
<feature type="repeat" description="TPR" evidence="1">
    <location>
        <begin position="61"/>
        <end position="94"/>
    </location>
</feature>
<evidence type="ECO:0000313" key="4">
    <source>
        <dbReference type="Proteomes" id="UP000696931"/>
    </source>
</evidence>
<protein>
    <submittedName>
        <fullName evidence="3">Tetratricopeptide repeat protein</fullName>
    </submittedName>
</protein>
<keyword evidence="2" id="KW-0732">Signal</keyword>
<feature type="signal peptide" evidence="2">
    <location>
        <begin position="1"/>
        <end position="22"/>
    </location>
</feature>
<dbReference type="Pfam" id="PF14559">
    <property type="entry name" value="TPR_19"/>
    <property type="match status" value="1"/>
</dbReference>
<evidence type="ECO:0000313" key="3">
    <source>
        <dbReference type="EMBL" id="MBI5169589.1"/>
    </source>
</evidence>
<dbReference type="Proteomes" id="UP000696931">
    <property type="component" value="Unassembled WGS sequence"/>
</dbReference>
<gene>
    <name evidence="3" type="ORF">HZA61_08885</name>
</gene>
<proteinExistence type="predicted"/>
<keyword evidence="1" id="KW-0802">TPR repeat</keyword>
<reference evidence="3" key="1">
    <citation type="submission" date="2020-07" db="EMBL/GenBank/DDBJ databases">
        <title>Huge and variable diversity of episymbiotic CPR bacteria and DPANN archaea in groundwater ecosystems.</title>
        <authorList>
            <person name="He C.Y."/>
            <person name="Keren R."/>
            <person name="Whittaker M."/>
            <person name="Farag I.F."/>
            <person name="Doudna J."/>
            <person name="Cate J.H.D."/>
            <person name="Banfield J.F."/>
        </authorList>
    </citation>
    <scope>NUCLEOTIDE SEQUENCE</scope>
    <source>
        <strain evidence="3">NC_groundwater_1813_Pr3_B-0.1um_71_17</strain>
    </source>
</reference>
<dbReference type="AlphaFoldDB" id="A0A933WAS9"/>
<feature type="chain" id="PRO_5037818160" evidence="2">
    <location>
        <begin position="23"/>
        <end position="415"/>
    </location>
</feature>
<sequence length="415" mass="45922">MSLSRLCRLVVFALLLSSPASALPPALPRADDPAVQVFLTNDLERALPMLQKSARQSPRDADALAWLASCQRRLGKYDEAERSARRALALDPRHAFAEDVLGDTYNPVYSGWERTNAESTWTHLLRSVECDSTSCDAWPGLWIQAMERGDLALEKRSLRAMVSTGFLTPGLLAYARWVIRSLPERAVIVCNGDMDTYPLVALQETEALRPDVAVLNVGMLDLAWYRRFVRARHALVLAGDDSELPPLPGALALKGVPVVAHQLVMGAWLEAVREARFGRPLTVALGLQEDAYAPGTPRREVFRGPFGEHVAGRVEADIDTARVRASFDWLDRAAAGTSYVGARDHSPIRRAYTEYMRDNIADLAKRYADEVRRGGDETRTREAREWALQIARETHASADLIRALSPRGGDGSGKE</sequence>
<dbReference type="Gene3D" id="1.25.40.10">
    <property type="entry name" value="Tetratricopeptide repeat domain"/>
    <property type="match status" value="1"/>
</dbReference>
<organism evidence="3 4">
    <name type="scientific">Eiseniibacteriota bacterium</name>
    <dbReference type="NCBI Taxonomy" id="2212470"/>
    <lineage>
        <taxon>Bacteria</taxon>
        <taxon>Candidatus Eiseniibacteriota</taxon>
    </lineage>
</organism>
<comment type="caution">
    <text evidence="3">The sequence shown here is derived from an EMBL/GenBank/DDBJ whole genome shotgun (WGS) entry which is preliminary data.</text>
</comment>
<dbReference type="InterPro" id="IPR011990">
    <property type="entry name" value="TPR-like_helical_dom_sf"/>
</dbReference>